<protein>
    <recommendedName>
        <fullName evidence="3">Phosphatase</fullName>
    </recommendedName>
</protein>
<proteinExistence type="predicted"/>
<evidence type="ECO:0000313" key="2">
    <source>
        <dbReference type="Proteomes" id="UP000435177"/>
    </source>
</evidence>
<reference evidence="1 2" key="1">
    <citation type="submission" date="2019-11" db="EMBL/GenBank/DDBJ databases">
        <title>Draft genome sequences of five Paenibacillus species of dairy origin.</title>
        <authorList>
            <person name="Olajide A.M."/>
            <person name="Chen S."/>
            <person name="Lapointe G."/>
        </authorList>
    </citation>
    <scope>NUCLEOTIDE SEQUENCE [LARGE SCALE GENOMIC DNA]</scope>
    <source>
        <strain evidence="1 2">3CS1</strain>
    </source>
</reference>
<gene>
    <name evidence="1" type="ORF">GNP94_16850</name>
</gene>
<dbReference type="Proteomes" id="UP000435177">
    <property type="component" value="Unassembled WGS sequence"/>
</dbReference>
<evidence type="ECO:0000313" key="1">
    <source>
        <dbReference type="EMBL" id="MUG67660.1"/>
    </source>
</evidence>
<organism evidence="1 2">
    <name type="scientific">Paenibacillus campinasensis</name>
    <dbReference type="NCBI Taxonomy" id="66347"/>
    <lineage>
        <taxon>Bacteria</taxon>
        <taxon>Bacillati</taxon>
        <taxon>Bacillota</taxon>
        <taxon>Bacilli</taxon>
        <taxon>Bacillales</taxon>
        <taxon>Paenibacillaceae</taxon>
        <taxon>Paenibacillus</taxon>
    </lineage>
</organism>
<evidence type="ECO:0008006" key="3">
    <source>
        <dbReference type="Google" id="ProtNLM"/>
    </source>
</evidence>
<accession>A0ABW9T305</accession>
<name>A0ABW9T305_9BACL</name>
<comment type="caution">
    <text evidence="1">The sequence shown here is derived from an EMBL/GenBank/DDBJ whole genome shotgun (WGS) entry which is preliminary data.</text>
</comment>
<dbReference type="RefSeq" id="WP_155618543.1">
    <property type="nucleotide sequence ID" value="NZ_WOAA01000016.1"/>
</dbReference>
<sequence length="53" mass="5695">MEYLKKELILNLTVISAAIAAILGAIGAELSISSSEFSNRDDWGPVSFDAPNR</sequence>
<dbReference type="EMBL" id="WOAA01000016">
    <property type="protein sequence ID" value="MUG67660.1"/>
    <property type="molecule type" value="Genomic_DNA"/>
</dbReference>
<keyword evidence="2" id="KW-1185">Reference proteome</keyword>